<dbReference type="AlphaFoldDB" id="A0A8C5S3S7"/>
<dbReference type="InterPro" id="IPR033992">
    <property type="entry name" value="NKR-like_CTLD"/>
</dbReference>
<evidence type="ECO:0000313" key="9">
    <source>
        <dbReference type="Ensembl" id="ENSLLTP00000012191.1"/>
    </source>
</evidence>
<evidence type="ECO:0000256" key="2">
    <source>
        <dbReference type="ARBA" id="ARBA00004613"/>
    </source>
</evidence>
<accession>A0A8C5S3S7</accession>
<dbReference type="Proteomes" id="UP000694406">
    <property type="component" value="Unplaced"/>
</dbReference>
<comment type="subcellular location">
    <subcellularLocation>
        <location evidence="1">Cell membrane</location>
        <topology evidence="1">Single-pass type II membrane protein</topology>
    </subcellularLocation>
    <subcellularLocation>
        <location evidence="2">Secreted</location>
    </subcellularLocation>
</comment>
<dbReference type="PANTHER" id="PTHR45710:SF8">
    <property type="entry name" value="RERATING FAMILY MEMBER 4"/>
    <property type="match status" value="1"/>
</dbReference>
<dbReference type="SMART" id="SM00034">
    <property type="entry name" value="CLECT"/>
    <property type="match status" value="1"/>
</dbReference>
<keyword evidence="10" id="KW-1185">Reference proteome</keyword>
<dbReference type="GO" id="GO:0030246">
    <property type="term" value="F:carbohydrate binding"/>
    <property type="evidence" value="ECO:0007669"/>
    <property type="project" value="UniProtKB-KW"/>
</dbReference>
<feature type="compositionally biased region" description="Basic and acidic residues" evidence="6">
    <location>
        <begin position="19"/>
        <end position="28"/>
    </location>
</feature>
<keyword evidence="7" id="KW-0472">Membrane</keyword>
<reference evidence="9" key="1">
    <citation type="submission" date="2025-08" db="UniProtKB">
        <authorList>
            <consortium name="Ensembl"/>
        </authorList>
    </citation>
    <scope>IDENTIFICATION</scope>
</reference>
<proteinExistence type="inferred from homology"/>
<dbReference type="InterPro" id="IPR001304">
    <property type="entry name" value="C-type_lectin-like"/>
</dbReference>
<evidence type="ECO:0000256" key="5">
    <source>
        <dbReference type="ARBA" id="ARBA00022734"/>
    </source>
</evidence>
<dbReference type="Pfam" id="PF00059">
    <property type="entry name" value="Lectin_C"/>
    <property type="match status" value="1"/>
</dbReference>
<evidence type="ECO:0000256" key="1">
    <source>
        <dbReference type="ARBA" id="ARBA00004401"/>
    </source>
</evidence>
<dbReference type="InterPro" id="IPR050828">
    <property type="entry name" value="C-type_lectin/matrix_domain"/>
</dbReference>
<dbReference type="Ensembl" id="ENSLLTT00000012665.1">
    <property type="protein sequence ID" value="ENSLLTP00000012191.1"/>
    <property type="gene ID" value="ENSLLTG00000009350.1"/>
</dbReference>
<keyword evidence="4" id="KW-0964">Secreted</keyword>
<dbReference type="GO" id="GO:0005886">
    <property type="term" value="C:plasma membrane"/>
    <property type="evidence" value="ECO:0007669"/>
    <property type="project" value="UniProtKB-SubCell"/>
</dbReference>
<dbReference type="PROSITE" id="PS50041">
    <property type="entry name" value="C_TYPE_LECTIN_2"/>
    <property type="match status" value="1"/>
</dbReference>
<evidence type="ECO:0000259" key="8">
    <source>
        <dbReference type="PROSITE" id="PS50041"/>
    </source>
</evidence>
<feature type="transmembrane region" description="Helical" evidence="7">
    <location>
        <begin position="67"/>
        <end position="90"/>
    </location>
</feature>
<evidence type="ECO:0000256" key="6">
    <source>
        <dbReference type="SAM" id="MobiDB-lite"/>
    </source>
</evidence>
<dbReference type="PANTHER" id="PTHR45710">
    <property type="entry name" value="C-TYPE LECTIN DOMAIN-CONTAINING PROTEIN 180"/>
    <property type="match status" value="1"/>
</dbReference>
<keyword evidence="5" id="KW-0430">Lectin</keyword>
<dbReference type="Gene3D" id="3.10.100.10">
    <property type="entry name" value="Mannose-Binding Protein A, subunit A"/>
    <property type="match status" value="1"/>
</dbReference>
<name>A0A8C5S3S7_LATLA</name>
<dbReference type="SUPFAM" id="SSF56436">
    <property type="entry name" value="C-type lectin-like"/>
    <property type="match status" value="1"/>
</dbReference>
<feature type="region of interest" description="Disordered" evidence="6">
    <location>
        <begin position="1"/>
        <end position="59"/>
    </location>
</feature>
<dbReference type="InterPro" id="IPR016187">
    <property type="entry name" value="CTDL_fold"/>
</dbReference>
<keyword evidence="7" id="KW-1133">Transmembrane helix</keyword>
<comment type="similarity">
    <text evidence="3">Belongs to the true venom lectin family.</text>
</comment>
<evidence type="ECO:0000256" key="3">
    <source>
        <dbReference type="ARBA" id="ARBA00006250"/>
    </source>
</evidence>
<keyword evidence="7" id="KW-0812">Transmembrane</keyword>
<dbReference type="InterPro" id="IPR016186">
    <property type="entry name" value="C-type_lectin-like/link_sf"/>
</dbReference>
<feature type="domain" description="C-type lectin" evidence="8">
    <location>
        <begin position="126"/>
        <end position="231"/>
    </location>
</feature>
<evidence type="ECO:0000313" key="10">
    <source>
        <dbReference type="Proteomes" id="UP000694406"/>
    </source>
</evidence>
<dbReference type="GeneTree" id="ENSGT00940000162705"/>
<organism evidence="9 10">
    <name type="scientific">Laticauda laticaudata</name>
    <name type="common">Blue-ringed sea krait</name>
    <name type="synonym">Blue-lipped sea krait</name>
    <dbReference type="NCBI Taxonomy" id="8630"/>
    <lineage>
        <taxon>Eukaryota</taxon>
        <taxon>Metazoa</taxon>
        <taxon>Chordata</taxon>
        <taxon>Craniata</taxon>
        <taxon>Vertebrata</taxon>
        <taxon>Euteleostomi</taxon>
        <taxon>Lepidosauria</taxon>
        <taxon>Squamata</taxon>
        <taxon>Bifurcata</taxon>
        <taxon>Unidentata</taxon>
        <taxon>Episquamata</taxon>
        <taxon>Toxicofera</taxon>
        <taxon>Serpentes</taxon>
        <taxon>Colubroidea</taxon>
        <taxon>Elapidae</taxon>
        <taxon>Laticaudinae</taxon>
        <taxon>Laticauda</taxon>
    </lineage>
</organism>
<dbReference type="GO" id="GO:0005576">
    <property type="term" value="C:extracellular region"/>
    <property type="evidence" value="ECO:0007669"/>
    <property type="project" value="UniProtKB-SubCell"/>
</dbReference>
<evidence type="ECO:0000256" key="7">
    <source>
        <dbReference type="SAM" id="Phobius"/>
    </source>
</evidence>
<sequence>MAGSEHDEQAHPSNGYDHPSSRYDHVQEEETELLNINEEQELQHPFPNGNARGQEEEPEPRSYSKKIIAFAITIAAILIIILSILIALVLSSTMENQKTETVQTGTSVPLNYQQNAFDCPPDWFGHNKSCYKLSEEEKNWNESKNSCFLHNATLAKITEEEIVTNGIMRMFTKVHVFWIGLTREPNQHWKWLDGKNATMEVKGNGGDCAFLDDEVTAMSVRCSTEHYYMCKKPMLQKILKENRNC</sequence>
<reference evidence="9" key="2">
    <citation type="submission" date="2025-09" db="UniProtKB">
        <authorList>
            <consortium name="Ensembl"/>
        </authorList>
    </citation>
    <scope>IDENTIFICATION</scope>
</reference>
<evidence type="ECO:0000256" key="4">
    <source>
        <dbReference type="ARBA" id="ARBA00022525"/>
    </source>
</evidence>
<protein>
    <recommendedName>
        <fullName evidence="8">C-type lectin domain-containing protein</fullName>
    </recommendedName>
</protein>
<feature type="compositionally biased region" description="Basic and acidic residues" evidence="6">
    <location>
        <begin position="1"/>
        <end position="10"/>
    </location>
</feature>
<dbReference type="CDD" id="cd03593">
    <property type="entry name" value="CLECT_NK_receptors_like"/>
    <property type="match status" value="1"/>
</dbReference>